<evidence type="ECO:0000256" key="5">
    <source>
        <dbReference type="ARBA" id="ARBA00022801"/>
    </source>
</evidence>
<comment type="similarity">
    <text evidence="3 6">Belongs to the peptidase S33 family.</text>
</comment>
<comment type="function">
    <text evidence="6">Catalyzes juvenile hormone hydrolysis.</text>
</comment>
<feature type="domain" description="Epoxide hydrolase N-terminal" evidence="8">
    <location>
        <begin position="49"/>
        <end position="159"/>
    </location>
</feature>
<feature type="active site" description="Proton acceptor" evidence="7">
    <location>
        <position position="438"/>
    </location>
</feature>
<dbReference type="InterPro" id="IPR016292">
    <property type="entry name" value="Epoxide_hydrolase"/>
</dbReference>
<keyword evidence="6" id="KW-0256">Endoplasmic reticulum</keyword>
<keyword evidence="5 6" id="KW-0378">Hydrolase</keyword>
<evidence type="ECO:0000256" key="7">
    <source>
        <dbReference type="PIRSR" id="PIRSR001112-1"/>
    </source>
</evidence>
<comment type="caution">
    <text evidence="9">The sequence shown here is derived from an EMBL/GenBank/DDBJ whole genome shotgun (WGS) entry which is preliminary data.</text>
</comment>
<evidence type="ECO:0000313" key="10">
    <source>
        <dbReference type="Proteomes" id="UP000494165"/>
    </source>
</evidence>
<comment type="subcellular location">
    <subcellularLocation>
        <location evidence="6">Endoplasmic reticulum membrane</location>
    </subcellularLocation>
    <subcellularLocation>
        <location evidence="2">Microsome membrane</location>
        <topology evidence="2">Single-pass membrane protein</topology>
    </subcellularLocation>
</comment>
<evidence type="ECO:0000256" key="4">
    <source>
        <dbReference type="ARBA" id="ARBA00022797"/>
    </source>
</evidence>
<keyword evidence="6" id="KW-0472">Membrane</keyword>
<comment type="catalytic activity">
    <reaction evidence="1 6">
        <text>1-(4-methoxyphenyl)-N-methyl-N-[(3-methyloxetan-3-yl)methyl]methanamine + H2O = 2-{[(4-methoxybenzyl)(methyl)amino]methyl}-2-methylpropane-1,3-diol</text>
        <dbReference type="Rhea" id="RHEA:55764"/>
        <dbReference type="ChEBI" id="CHEBI:15377"/>
        <dbReference type="ChEBI" id="CHEBI:139161"/>
        <dbReference type="ChEBI" id="CHEBI:139164"/>
        <dbReference type="EC" id="3.3.2.9"/>
    </reaction>
</comment>
<dbReference type="Gene3D" id="3.40.50.1820">
    <property type="entry name" value="alpha/beta hydrolase"/>
    <property type="match status" value="1"/>
</dbReference>
<keyword evidence="10" id="KW-1185">Reference proteome</keyword>
<organism evidence="9 10">
    <name type="scientific">Cloeon dipterum</name>
    <dbReference type="NCBI Taxonomy" id="197152"/>
    <lineage>
        <taxon>Eukaryota</taxon>
        <taxon>Metazoa</taxon>
        <taxon>Ecdysozoa</taxon>
        <taxon>Arthropoda</taxon>
        <taxon>Hexapoda</taxon>
        <taxon>Insecta</taxon>
        <taxon>Pterygota</taxon>
        <taxon>Palaeoptera</taxon>
        <taxon>Ephemeroptera</taxon>
        <taxon>Pisciforma</taxon>
        <taxon>Baetidae</taxon>
        <taxon>Cloeon</taxon>
    </lineage>
</organism>
<gene>
    <name evidence="9" type="ORF">CLODIP_2_CD11729</name>
</gene>
<evidence type="ECO:0000313" key="9">
    <source>
        <dbReference type="EMBL" id="CAB3383154.1"/>
    </source>
</evidence>
<dbReference type="OrthoDB" id="7130006at2759"/>
<dbReference type="EMBL" id="CADEPI010000298">
    <property type="protein sequence ID" value="CAB3383154.1"/>
    <property type="molecule type" value="Genomic_DNA"/>
</dbReference>
<evidence type="ECO:0000259" key="8">
    <source>
        <dbReference type="Pfam" id="PF06441"/>
    </source>
</evidence>
<dbReference type="Pfam" id="PF06441">
    <property type="entry name" value="EHN"/>
    <property type="match status" value="1"/>
</dbReference>
<keyword evidence="4 6" id="KW-0058">Aromatic hydrocarbons catabolism</keyword>
<dbReference type="GO" id="GO:0005789">
    <property type="term" value="C:endoplasmic reticulum membrane"/>
    <property type="evidence" value="ECO:0007669"/>
    <property type="project" value="UniProtKB-SubCell"/>
</dbReference>
<name>A0A8S1DLM6_9INSE</name>
<dbReference type="SUPFAM" id="SSF53474">
    <property type="entry name" value="alpha/beta-Hydrolases"/>
    <property type="match status" value="1"/>
</dbReference>
<evidence type="ECO:0000256" key="3">
    <source>
        <dbReference type="ARBA" id="ARBA00010088"/>
    </source>
</evidence>
<dbReference type="InterPro" id="IPR000639">
    <property type="entry name" value="Epox_hydrolase-like"/>
</dbReference>
<dbReference type="GO" id="GO:0033961">
    <property type="term" value="F:cis-stilbene-oxide hydrolase activity"/>
    <property type="evidence" value="ECO:0007669"/>
    <property type="project" value="UniProtKB-UniRule"/>
</dbReference>
<dbReference type="AlphaFoldDB" id="A0A8S1DLM6"/>
<dbReference type="PANTHER" id="PTHR21661">
    <property type="entry name" value="EPOXIDE HYDROLASE 1-RELATED"/>
    <property type="match status" value="1"/>
</dbReference>
<feature type="active site" description="Proton donor" evidence="7">
    <location>
        <position position="371"/>
    </location>
</feature>
<dbReference type="PRINTS" id="PR00412">
    <property type="entry name" value="EPOXHYDRLASE"/>
</dbReference>
<dbReference type="InterPro" id="IPR010497">
    <property type="entry name" value="Epoxide_hydro_N"/>
</dbReference>
<reference evidence="9 10" key="1">
    <citation type="submission" date="2020-04" db="EMBL/GenBank/DDBJ databases">
        <authorList>
            <person name="Alioto T."/>
            <person name="Alioto T."/>
            <person name="Gomez Garrido J."/>
        </authorList>
    </citation>
    <scope>NUCLEOTIDE SEQUENCE [LARGE SCALE GENOMIC DNA]</scope>
</reference>
<dbReference type="InterPro" id="IPR029058">
    <property type="entry name" value="AB_hydrolase_fold"/>
</dbReference>
<evidence type="ECO:0000256" key="2">
    <source>
        <dbReference type="ARBA" id="ARBA00004111"/>
    </source>
</evidence>
<dbReference type="PANTHER" id="PTHR21661:SF35">
    <property type="entry name" value="EPOXIDE HYDROLASE"/>
    <property type="match status" value="1"/>
</dbReference>
<comment type="catalytic activity">
    <reaction evidence="6">
        <text>cis-stilbene oxide + H2O = (1R,2R)-hydrobenzoin</text>
        <dbReference type="Rhea" id="RHEA:23900"/>
        <dbReference type="ChEBI" id="CHEBI:15377"/>
        <dbReference type="ChEBI" id="CHEBI:50004"/>
        <dbReference type="ChEBI" id="CHEBI:50014"/>
        <dbReference type="EC" id="3.3.2.9"/>
    </reaction>
</comment>
<protein>
    <recommendedName>
        <fullName evidence="6">Epoxide hydrolase</fullName>
        <ecNumber evidence="6">3.3.2.9</ecNumber>
    </recommendedName>
</protein>
<accession>A0A8S1DLM6</accession>
<dbReference type="Proteomes" id="UP000494165">
    <property type="component" value="Unassembled WGS sequence"/>
</dbReference>
<dbReference type="EC" id="3.3.2.9" evidence="6"/>
<proteinExistence type="inferred from homology"/>
<feature type="active site" description="Nucleophile" evidence="7">
    <location>
        <position position="225"/>
    </location>
</feature>
<evidence type="ECO:0000256" key="1">
    <source>
        <dbReference type="ARBA" id="ARBA00000221"/>
    </source>
</evidence>
<dbReference type="GO" id="GO:0097176">
    <property type="term" value="P:epoxide metabolic process"/>
    <property type="evidence" value="ECO:0007669"/>
    <property type="project" value="TreeGrafter"/>
</dbReference>
<dbReference type="PIRSF" id="PIRSF001112">
    <property type="entry name" value="Epoxide_hydrolase"/>
    <property type="match status" value="1"/>
</dbReference>
<sequence>MLKKIIVAVLLAVVAHFAYKLFIFEQPVPEVDKNAYWGAGDPKPDDPAIKPFKINVPDSALQDLKTRLNLETRYQKSLEGANFEYGMNPKVLLEVVDFWKNKYDWREREALLNSLPQFLTQVSGLRIHFIHAKPDKVPAGVKVVPLLLLHGWPGTIKEFYSIIPLLTKPRDGFDFVFEVIAPSLPGYGFSEAAHKKHLSTPQMAVIFQKLMTRLGHKKFYLQGGDWGSLIATDLSILYPDSILGLHLNMCGAMGNKANLYLLAASIYPTLFMDQQIANGLYPLSDMFSNLILEMGYMHIQATKPDTIGVALTNTPVGLAAYILEKFSTWTNQVYRNRADGGLTEKFKLEDLLDNVMIYWLSGNVASSMRLYSEVFNKKHTGEGWDDVPCKVPTVCARFPNELIIQPEFIIKLKYPNLLPSPEANEADYEVHRPPRGGHFAAFEEPELVANSVFKGFRTLNDKLV</sequence>
<evidence type="ECO:0000256" key="6">
    <source>
        <dbReference type="PIRNR" id="PIRNR001112"/>
    </source>
</evidence>